<comment type="similarity">
    <text evidence="2">Belongs to the YajC family.</text>
</comment>
<dbReference type="PANTHER" id="PTHR33909">
    <property type="entry name" value="SEC TRANSLOCON ACCESSORY COMPLEX SUBUNIT YAJC"/>
    <property type="match status" value="1"/>
</dbReference>
<dbReference type="SMART" id="SM01323">
    <property type="entry name" value="YajC"/>
    <property type="match status" value="1"/>
</dbReference>
<keyword evidence="13" id="KW-1185">Reference proteome</keyword>
<keyword evidence="7 11" id="KW-1133">Transmembrane helix</keyword>
<evidence type="ECO:0000256" key="10">
    <source>
        <dbReference type="SAM" id="MobiDB-lite"/>
    </source>
</evidence>
<gene>
    <name evidence="12" type="primary">yajC</name>
    <name evidence="12" type="ORF">EAX62_11550</name>
</gene>
<feature type="compositionally biased region" description="Acidic residues" evidence="10">
    <location>
        <begin position="85"/>
        <end position="102"/>
    </location>
</feature>
<evidence type="ECO:0000256" key="7">
    <source>
        <dbReference type="ARBA" id="ARBA00022989"/>
    </source>
</evidence>
<feature type="region of interest" description="Disordered" evidence="10">
    <location>
        <begin position="85"/>
        <end position="144"/>
    </location>
</feature>
<evidence type="ECO:0000313" key="13">
    <source>
        <dbReference type="Proteomes" id="UP000275256"/>
    </source>
</evidence>
<evidence type="ECO:0000256" key="5">
    <source>
        <dbReference type="ARBA" id="ARBA00022692"/>
    </source>
</evidence>
<keyword evidence="9 11" id="KW-0472">Membrane</keyword>
<keyword evidence="8" id="KW-0811">Translocation</keyword>
<evidence type="ECO:0000256" key="6">
    <source>
        <dbReference type="ARBA" id="ARBA00022927"/>
    </source>
</evidence>
<comment type="subcellular location">
    <subcellularLocation>
        <location evidence="1">Cell membrane</location>
        <topology evidence="1">Single-pass membrane protein</topology>
    </subcellularLocation>
</comment>
<evidence type="ECO:0000256" key="4">
    <source>
        <dbReference type="ARBA" id="ARBA00022475"/>
    </source>
</evidence>
<dbReference type="OrthoDB" id="3711957at2"/>
<evidence type="ECO:0000256" key="3">
    <source>
        <dbReference type="ARBA" id="ARBA00022448"/>
    </source>
</evidence>
<keyword evidence="3" id="KW-0813">Transport</keyword>
<dbReference type="AlphaFoldDB" id="A0A3M0GCC9"/>
<protein>
    <submittedName>
        <fullName evidence="12">Preprotein translocase subunit YajC</fullName>
    </submittedName>
</protein>
<dbReference type="GO" id="GO:0015031">
    <property type="term" value="P:protein transport"/>
    <property type="evidence" value="ECO:0007669"/>
    <property type="project" value="UniProtKB-KW"/>
</dbReference>
<accession>A0A3M0GCC9</accession>
<dbReference type="PANTHER" id="PTHR33909:SF1">
    <property type="entry name" value="SEC TRANSLOCON ACCESSORY COMPLEX SUBUNIT YAJC"/>
    <property type="match status" value="1"/>
</dbReference>
<evidence type="ECO:0000256" key="2">
    <source>
        <dbReference type="ARBA" id="ARBA00006742"/>
    </source>
</evidence>
<keyword evidence="6" id="KW-0653">Protein transport</keyword>
<name>A0A3M0GCC9_9ACTN</name>
<reference evidence="12 13" key="1">
    <citation type="submission" date="2018-10" db="EMBL/GenBank/DDBJ databases">
        <title>Tessaracoccus antarcticuss sp. nov., isolated from sediment.</title>
        <authorList>
            <person name="Zhou L.Y."/>
            <person name="Du Z.J."/>
        </authorList>
    </citation>
    <scope>NUCLEOTIDE SEQUENCE [LARGE SCALE GENOMIC DNA]</scope>
    <source>
        <strain evidence="12 13">JDX10</strain>
    </source>
</reference>
<evidence type="ECO:0000256" key="9">
    <source>
        <dbReference type="ARBA" id="ARBA00023136"/>
    </source>
</evidence>
<feature type="compositionally biased region" description="Basic and acidic residues" evidence="10">
    <location>
        <begin position="125"/>
        <end position="144"/>
    </location>
</feature>
<evidence type="ECO:0000313" key="12">
    <source>
        <dbReference type="EMBL" id="RMB58759.1"/>
    </source>
</evidence>
<proteinExistence type="inferred from homology"/>
<dbReference type="PRINTS" id="PR01853">
    <property type="entry name" value="YAJCTRNLCASE"/>
</dbReference>
<keyword evidence="5 11" id="KW-0812">Transmembrane</keyword>
<comment type="caution">
    <text evidence="12">The sequence shown here is derived from an EMBL/GenBank/DDBJ whole genome shotgun (WGS) entry which is preliminary data.</text>
</comment>
<organism evidence="12 13">
    <name type="scientific">Tessaracoccus antarcticus</name>
    <dbReference type="NCBI Taxonomy" id="2479848"/>
    <lineage>
        <taxon>Bacteria</taxon>
        <taxon>Bacillati</taxon>
        <taxon>Actinomycetota</taxon>
        <taxon>Actinomycetes</taxon>
        <taxon>Propionibacteriales</taxon>
        <taxon>Propionibacteriaceae</taxon>
        <taxon>Tessaracoccus</taxon>
    </lineage>
</organism>
<dbReference type="NCBIfam" id="TIGR00739">
    <property type="entry name" value="yajC"/>
    <property type="match status" value="1"/>
</dbReference>
<sequence>MDPTFLLMIVAFGALMYFLMIRPQQKRMKEHQATIGALTPGTRVLLTSGIFATIRHLGERQAIVELAPGTEITIVKGNIARPATEDEEEFEFADEVDSDSLVEESPLSDASVQDMDAVVEEDVTFDPRGERDMTAEELQRKFDN</sequence>
<dbReference type="InterPro" id="IPR003849">
    <property type="entry name" value="Preprotein_translocase_YajC"/>
</dbReference>
<evidence type="ECO:0000256" key="11">
    <source>
        <dbReference type="SAM" id="Phobius"/>
    </source>
</evidence>
<dbReference type="Pfam" id="PF02699">
    <property type="entry name" value="YajC"/>
    <property type="match status" value="1"/>
</dbReference>
<dbReference type="Proteomes" id="UP000275256">
    <property type="component" value="Unassembled WGS sequence"/>
</dbReference>
<dbReference type="RefSeq" id="WP_121901880.1">
    <property type="nucleotide sequence ID" value="NZ_REFW01000003.1"/>
</dbReference>
<evidence type="ECO:0000256" key="1">
    <source>
        <dbReference type="ARBA" id="ARBA00004162"/>
    </source>
</evidence>
<evidence type="ECO:0000256" key="8">
    <source>
        <dbReference type="ARBA" id="ARBA00023010"/>
    </source>
</evidence>
<keyword evidence="4" id="KW-1003">Cell membrane</keyword>
<dbReference type="EMBL" id="REFW01000003">
    <property type="protein sequence ID" value="RMB58759.1"/>
    <property type="molecule type" value="Genomic_DNA"/>
</dbReference>
<dbReference type="GO" id="GO:0005886">
    <property type="term" value="C:plasma membrane"/>
    <property type="evidence" value="ECO:0007669"/>
    <property type="project" value="UniProtKB-SubCell"/>
</dbReference>
<feature type="transmembrane region" description="Helical" evidence="11">
    <location>
        <begin position="6"/>
        <end position="22"/>
    </location>
</feature>